<reference evidence="9" key="1">
    <citation type="submission" date="2016-11" db="EMBL/GenBank/DDBJ databases">
        <authorList>
            <person name="Varghese N."/>
            <person name="Submissions S."/>
        </authorList>
    </citation>
    <scope>NUCLEOTIDE SEQUENCE [LARGE SCALE GENOMIC DNA]</scope>
    <source>
        <strain evidence="9">DSM 16057</strain>
    </source>
</reference>
<evidence type="ECO:0000256" key="7">
    <source>
        <dbReference type="SAM" id="MobiDB-lite"/>
    </source>
</evidence>
<keyword evidence="2 6" id="KW-0547">Nucleotide-binding</keyword>
<evidence type="ECO:0000256" key="6">
    <source>
        <dbReference type="HAMAP-Rule" id="MF_02040"/>
    </source>
</evidence>
<dbReference type="InterPro" id="IPR019591">
    <property type="entry name" value="Mrp/NBP35_ATP-bd"/>
</dbReference>
<proteinExistence type="inferred from homology"/>
<keyword evidence="3 6" id="KW-0067">ATP-binding</keyword>
<dbReference type="STRING" id="1121432.SAMN02745219_02247"/>
<comment type="function">
    <text evidence="6">Binds and transfers iron-sulfur (Fe-S) clusters to target apoproteins. Can hydrolyze ATP.</text>
</comment>
<dbReference type="GO" id="GO:0005524">
    <property type="term" value="F:ATP binding"/>
    <property type="evidence" value="ECO:0007669"/>
    <property type="project" value="UniProtKB-UniRule"/>
</dbReference>
<dbReference type="SUPFAM" id="SSF52540">
    <property type="entry name" value="P-loop containing nucleoside triphosphate hydrolases"/>
    <property type="match status" value="1"/>
</dbReference>
<name>A0A1M6I8I4_9FIRM</name>
<dbReference type="Proteomes" id="UP000184529">
    <property type="component" value="Unassembled WGS sequence"/>
</dbReference>
<evidence type="ECO:0000256" key="1">
    <source>
        <dbReference type="ARBA" id="ARBA00022723"/>
    </source>
</evidence>
<dbReference type="RefSeq" id="WP_072869683.1">
    <property type="nucleotide sequence ID" value="NZ_FQZM01000027.1"/>
</dbReference>
<feature type="region of interest" description="Disordered" evidence="7">
    <location>
        <begin position="1"/>
        <end position="25"/>
    </location>
</feature>
<dbReference type="OrthoDB" id="9809679at2"/>
<dbReference type="InterPro" id="IPR044304">
    <property type="entry name" value="NUBPL-like"/>
</dbReference>
<evidence type="ECO:0000256" key="3">
    <source>
        <dbReference type="ARBA" id="ARBA00022840"/>
    </source>
</evidence>
<dbReference type="CDD" id="cd02037">
    <property type="entry name" value="Mrp_NBP35"/>
    <property type="match status" value="1"/>
</dbReference>
<gene>
    <name evidence="8" type="ORF">SAMN02745219_02247</name>
</gene>
<feature type="binding site" evidence="6">
    <location>
        <begin position="47"/>
        <end position="54"/>
    </location>
    <ligand>
        <name>ATP</name>
        <dbReference type="ChEBI" id="CHEBI:30616"/>
    </ligand>
</feature>
<keyword evidence="6" id="KW-0378">Hydrolase</keyword>
<comment type="subunit">
    <text evidence="6">Homodimer.</text>
</comment>
<dbReference type="InterPro" id="IPR027417">
    <property type="entry name" value="P-loop_NTPase"/>
</dbReference>
<dbReference type="AlphaFoldDB" id="A0A1M6I8I4"/>
<dbReference type="GO" id="GO:0016887">
    <property type="term" value="F:ATP hydrolysis activity"/>
    <property type="evidence" value="ECO:0007669"/>
    <property type="project" value="UniProtKB-UniRule"/>
</dbReference>
<dbReference type="FunFam" id="3.40.50.300:FF:001119">
    <property type="entry name" value="Iron-sulfur cluster carrier protein"/>
    <property type="match status" value="1"/>
</dbReference>
<evidence type="ECO:0000256" key="2">
    <source>
        <dbReference type="ARBA" id="ARBA00022741"/>
    </source>
</evidence>
<comment type="similarity">
    <text evidence="6">Belongs to the Mrp/NBP35 ATP-binding proteins family.</text>
</comment>
<keyword evidence="5 6" id="KW-0411">Iron-sulfur</keyword>
<dbReference type="GO" id="GO:0016226">
    <property type="term" value="P:iron-sulfur cluster assembly"/>
    <property type="evidence" value="ECO:0007669"/>
    <property type="project" value="InterPro"/>
</dbReference>
<dbReference type="GO" id="GO:0046872">
    <property type="term" value="F:metal ion binding"/>
    <property type="evidence" value="ECO:0007669"/>
    <property type="project" value="UniProtKB-KW"/>
</dbReference>
<dbReference type="PROSITE" id="PS01215">
    <property type="entry name" value="MRP"/>
    <property type="match status" value="1"/>
</dbReference>
<keyword evidence="4 6" id="KW-0408">Iron</keyword>
<evidence type="ECO:0000256" key="4">
    <source>
        <dbReference type="ARBA" id="ARBA00023004"/>
    </source>
</evidence>
<dbReference type="EMBL" id="FQZM01000027">
    <property type="protein sequence ID" value="SHJ30809.1"/>
    <property type="molecule type" value="Genomic_DNA"/>
</dbReference>
<evidence type="ECO:0000256" key="5">
    <source>
        <dbReference type="ARBA" id="ARBA00023014"/>
    </source>
</evidence>
<evidence type="ECO:0000313" key="9">
    <source>
        <dbReference type="Proteomes" id="UP000184529"/>
    </source>
</evidence>
<dbReference type="HAMAP" id="MF_02040">
    <property type="entry name" value="Mrp_NBP35"/>
    <property type="match status" value="1"/>
</dbReference>
<sequence length="293" mass="31598">MTQDQAKCSTCKDRNTEQCNPEKCSEPPVLPLNEASDIKRVVAVMSGKGGVGKSSVSALLAVALARRGHQVGILDADITGPSIPKLFGVIDRPEQFNNFILPARTITGIRMMSLNLLLPQEDDPVIWRGPILSSAVKQFWTDVAWGELDYLIVDMPPGTGDVPLTVMQSLPLNGLLVVSSPQDLSMMVVKKAIKMARMINVPILGLVENMSYLPCPYCGEKIHLFGSSHVGEAAQKNNLPLLAVLPVDPELAELGDAGLIENYNGTSMQGMESLVKVLEKTLGGKIIKEREGA</sequence>
<dbReference type="Gene3D" id="3.40.50.300">
    <property type="entry name" value="P-loop containing nucleotide triphosphate hydrolases"/>
    <property type="match status" value="1"/>
</dbReference>
<dbReference type="InterPro" id="IPR000808">
    <property type="entry name" value="Mrp-like_CS"/>
</dbReference>
<dbReference type="GO" id="GO:0140663">
    <property type="term" value="F:ATP-dependent FeS chaperone activity"/>
    <property type="evidence" value="ECO:0007669"/>
    <property type="project" value="InterPro"/>
</dbReference>
<organism evidence="8 9">
    <name type="scientific">Desulfofundulus thermosubterraneus DSM 16057</name>
    <dbReference type="NCBI Taxonomy" id="1121432"/>
    <lineage>
        <taxon>Bacteria</taxon>
        <taxon>Bacillati</taxon>
        <taxon>Bacillota</taxon>
        <taxon>Clostridia</taxon>
        <taxon>Eubacteriales</taxon>
        <taxon>Peptococcaceae</taxon>
        <taxon>Desulfofundulus</taxon>
    </lineage>
</organism>
<protein>
    <recommendedName>
        <fullName evidence="6">Iron-sulfur cluster carrier protein</fullName>
    </recommendedName>
</protein>
<keyword evidence="9" id="KW-1185">Reference proteome</keyword>
<dbReference type="Pfam" id="PF10609">
    <property type="entry name" value="ParA"/>
    <property type="match status" value="1"/>
</dbReference>
<dbReference type="GO" id="GO:0051539">
    <property type="term" value="F:4 iron, 4 sulfur cluster binding"/>
    <property type="evidence" value="ECO:0007669"/>
    <property type="project" value="TreeGrafter"/>
</dbReference>
<dbReference type="PANTHER" id="PTHR42961:SF2">
    <property type="entry name" value="IRON-SULFUR PROTEIN NUBPL"/>
    <property type="match status" value="1"/>
</dbReference>
<evidence type="ECO:0000313" key="8">
    <source>
        <dbReference type="EMBL" id="SHJ30809.1"/>
    </source>
</evidence>
<dbReference type="InterPro" id="IPR033756">
    <property type="entry name" value="YlxH/NBP35"/>
</dbReference>
<accession>A0A1M6I8I4</accession>
<dbReference type="PANTHER" id="PTHR42961">
    <property type="entry name" value="IRON-SULFUR PROTEIN NUBPL"/>
    <property type="match status" value="1"/>
</dbReference>
<keyword evidence="1 6" id="KW-0479">Metal-binding</keyword>